<evidence type="ECO:0000313" key="3">
    <source>
        <dbReference type="Proteomes" id="UP001153555"/>
    </source>
</evidence>
<dbReference type="PANTHER" id="PTHR37610">
    <property type="entry name" value="CCHC-TYPE DOMAIN-CONTAINING PROTEIN"/>
    <property type="match status" value="1"/>
</dbReference>
<proteinExistence type="predicted"/>
<feature type="domain" description="Retrotransposon Copia-like N-terminal" evidence="1">
    <location>
        <begin position="5"/>
        <end position="50"/>
    </location>
</feature>
<dbReference type="AlphaFoldDB" id="A0A9N7NVE4"/>
<evidence type="ECO:0000313" key="2">
    <source>
        <dbReference type="EMBL" id="CAA0839767.1"/>
    </source>
</evidence>
<dbReference type="OrthoDB" id="1676770at2759"/>
<sequence length="65" mass="7487">MHLQSSDHFGMNLVLIQLNGNNFLPWKRAVLIALGAKNKLDFVNGTLLPPQESDDFKKWKKVDYM</sequence>
<organism evidence="2 3">
    <name type="scientific">Striga hermonthica</name>
    <name type="common">Purple witchweed</name>
    <name type="synonym">Buchnera hermonthica</name>
    <dbReference type="NCBI Taxonomy" id="68872"/>
    <lineage>
        <taxon>Eukaryota</taxon>
        <taxon>Viridiplantae</taxon>
        <taxon>Streptophyta</taxon>
        <taxon>Embryophyta</taxon>
        <taxon>Tracheophyta</taxon>
        <taxon>Spermatophyta</taxon>
        <taxon>Magnoliopsida</taxon>
        <taxon>eudicotyledons</taxon>
        <taxon>Gunneridae</taxon>
        <taxon>Pentapetalae</taxon>
        <taxon>asterids</taxon>
        <taxon>lamiids</taxon>
        <taxon>Lamiales</taxon>
        <taxon>Orobanchaceae</taxon>
        <taxon>Buchnereae</taxon>
        <taxon>Striga</taxon>
    </lineage>
</organism>
<gene>
    <name evidence="2" type="ORF">SHERM_06277</name>
</gene>
<dbReference type="Proteomes" id="UP001153555">
    <property type="component" value="Unassembled WGS sequence"/>
</dbReference>
<comment type="caution">
    <text evidence="2">The sequence shown here is derived from an EMBL/GenBank/DDBJ whole genome shotgun (WGS) entry which is preliminary data.</text>
</comment>
<name>A0A9N7NVE4_STRHE</name>
<evidence type="ECO:0000259" key="1">
    <source>
        <dbReference type="Pfam" id="PF14244"/>
    </source>
</evidence>
<reference evidence="2" key="1">
    <citation type="submission" date="2019-12" db="EMBL/GenBank/DDBJ databases">
        <authorList>
            <person name="Scholes J."/>
        </authorList>
    </citation>
    <scope>NUCLEOTIDE SEQUENCE</scope>
</reference>
<dbReference type="Pfam" id="PF14244">
    <property type="entry name" value="Retrotran_gag_3"/>
    <property type="match status" value="1"/>
</dbReference>
<dbReference type="PANTHER" id="PTHR37610:SF40">
    <property type="entry name" value="OS01G0909600 PROTEIN"/>
    <property type="match status" value="1"/>
</dbReference>
<dbReference type="InterPro" id="IPR029472">
    <property type="entry name" value="Copia-like_N"/>
</dbReference>
<keyword evidence="3" id="KW-1185">Reference proteome</keyword>
<accession>A0A9N7NVE4</accession>
<protein>
    <recommendedName>
        <fullName evidence="1">Retrotransposon Copia-like N-terminal domain-containing protein</fullName>
    </recommendedName>
</protein>
<dbReference type="EMBL" id="CACSLK010031451">
    <property type="protein sequence ID" value="CAA0839767.1"/>
    <property type="molecule type" value="Genomic_DNA"/>
</dbReference>
<feature type="non-terminal residue" evidence="2">
    <location>
        <position position="65"/>
    </location>
</feature>